<dbReference type="Proteomes" id="UP001165366">
    <property type="component" value="Unassembled WGS sequence"/>
</dbReference>
<keyword evidence="1" id="KW-0812">Transmembrane</keyword>
<dbReference type="InterPro" id="IPR046806">
    <property type="entry name" value="MrpA_C/MbhE"/>
</dbReference>
<evidence type="ECO:0000259" key="2">
    <source>
        <dbReference type="Pfam" id="PF20501"/>
    </source>
</evidence>
<gene>
    <name evidence="3" type="ORF">L6773_06985</name>
</gene>
<proteinExistence type="predicted"/>
<accession>A0ABS9KBT4</accession>
<evidence type="ECO:0000313" key="4">
    <source>
        <dbReference type="Proteomes" id="UP001165366"/>
    </source>
</evidence>
<organism evidence="3 4">
    <name type="scientific">Rhodohalobacter sulfatireducens</name>
    <dbReference type="NCBI Taxonomy" id="2911366"/>
    <lineage>
        <taxon>Bacteria</taxon>
        <taxon>Pseudomonadati</taxon>
        <taxon>Balneolota</taxon>
        <taxon>Balneolia</taxon>
        <taxon>Balneolales</taxon>
        <taxon>Balneolaceae</taxon>
        <taxon>Rhodohalobacter</taxon>
    </lineage>
</organism>
<keyword evidence="4" id="KW-1185">Reference proteome</keyword>
<keyword evidence="1" id="KW-0472">Membrane</keyword>
<feature type="domain" description="MrpA C-terminal/MbhE" evidence="2">
    <location>
        <begin position="45"/>
        <end position="97"/>
    </location>
</feature>
<dbReference type="RefSeq" id="WP_237853148.1">
    <property type="nucleotide sequence ID" value="NZ_JAKLWS010000006.1"/>
</dbReference>
<reference evidence="3" key="1">
    <citation type="submission" date="2022-01" db="EMBL/GenBank/DDBJ databases">
        <authorList>
            <person name="Wang Y."/>
        </authorList>
    </citation>
    <scope>NUCLEOTIDE SEQUENCE</scope>
    <source>
        <strain evidence="3">WB101</strain>
    </source>
</reference>
<comment type="caution">
    <text evidence="3">The sequence shown here is derived from an EMBL/GenBank/DDBJ whole genome shotgun (WGS) entry which is preliminary data.</text>
</comment>
<evidence type="ECO:0000313" key="3">
    <source>
        <dbReference type="EMBL" id="MCG2588306.1"/>
    </source>
</evidence>
<feature type="transmembrane region" description="Helical" evidence="1">
    <location>
        <begin position="76"/>
        <end position="93"/>
    </location>
</feature>
<protein>
    <recommendedName>
        <fullName evidence="2">MrpA C-terminal/MbhE domain-containing protein</fullName>
    </recommendedName>
</protein>
<dbReference type="EMBL" id="JAKLWS010000006">
    <property type="protein sequence ID" value="MCG2588306.1"/>
    <property type="molecule type" value="Genomic_DNA"/>
</dbReference>
<keyword evidence="1" id="KW-1133">Transmembrane helix</keyword>
<reference evidence="3" key="2">
    <citation type="submission" date="2024-05" db="EMBL/GenBank/DDBJ databases">
        <title>Rhodohalobacter halophilus gen. nov., sp. nov., a moderately halophilic member of the family Balneolaceae.</title>
        <authorList>
            <person name="Xia J."/>
        </authorList>
    </citation>
    <scope>NUCLEOTIDE SEQUENCE</scope>
    <source>
        <strain evidence="3">WB101</strain>
    </source>
</reference>
<name>A0ABS9KBT4_9BACT</name>
<dbReference type="Pfam" id="PF20501">
    <property type="entry name" value="MbhE"/>
    <property type="match status" value="1"/>
</dbReference>
<evidence type="ECO:0000256" key="1">
    <source>
        <dbReference type="SAM" id="Phobius"/>
    </source>
</evidence>
<sequence>MKYLKALILVTFAVLLIYAAADLPFRGDPDNRMHDERSMTNTPVAGNYYIQEAYHDAHTPNIVTVVLGDYRSIDTFGEQVVIYTAGIITLLVLRRTRRRSS</sequence>